<dbReference type="GO" id="GO:0005737">
    <property type="term" value="C:cytoplasm"/>
    <property type="evidence" value="ECO:0007669"/>
    <property type="project" value="UniProtKB-SubCell"/>
</dbReference>
<dbReference type="PANTHER" id="PTHR14742:SF0">
    <property type="entry name" value="RIBONUCLEASE P PROTEIN SUBUNIT P21"/>
    <property type="match status" value="1"/>
</dbReference>
<dbReference type="EC" id="3.1.26.5" evidence="8"/>
<keyword evidence="1 8" id="KW-0963">Cytoplasm</keyword>
<evidence type="ECO:0000313" key="10">
    <source>
        <dbReference type="Proteomes" id="UP000278031"/>
    </source>
</evidence>
<dbReference type="PIRSF" id="PIRSF004878">
    <property type="entry name" value="RNase_P_4"/>
    <property type="match status" value="1"/>
</dbReference>
<feature type="binding site" evidence="8">
    <location>
        <position position="91"/>
    </location>
    <ligand>
        <name>Zn(2+)</name>
        <dbReference type="ChEBI" id="CHEBI:29105"/>
    </ligand>
</feature>
<feature type="binding site" evidence="8">
    <location>
        <position position="65"/>
    </location>
    <ligand>
        <name>Zn(2+)</name>
        <dbReference type="ChEBI" id="CHEBI:29105"/>
    </ligand>
</feature>
<evidence type="ECO:0000256" key="6">
    <source>
        <dbReference type="ARBA" id="ARBA00022801"/>
    </source>
</evidence>
<evidence type="ECO:0000256" key="2">
    <source>
        <dbReference type="ARBA" id="ARBA00022694"/>
    </source>
</evidence>
<reference evidence="9 10" key="1">
    <citation type="submission" date="2018-06" db="EMBL/GenBank/DDBJ databases">
        <title>Extensive metabolic versatility and redundancy in microbially diverse, dynamic hydrothermal sediments.</title>
        <authorList>
            <person name="Dombrowski N."/>
            <person name="Teske A."/>
            <person name="Baker B.J."/>
        </authorList>
    </citation>
    <scope>NUCLEOTIDE SEQUENCE [LARGE SCALE GENOMIC DNA]</scope>
    <source>
        <strain evidence="9">B51_G17</strain>
    </source>
</reference>
<comment type="function">
    <text evidence="8">Part of ribonuclease P, a protein complex that generates mature tRNA molecules by cleaving their 5'-ends.</text>
</comment>
<dbReference type="PANTHER" id="PTHR14742">
    <property type="entry name" value="RIBONUCLEASE P SUBUNIT P21"/>
    <property type="match status" value="1"/>
</dbReference>
<protein>
    <recommendedName>
        <fullName evidence="8">Ribonuclease P protein component 4</fullName>
        <shortName evidence="8">RNase P component 4</shortName>
        <ecNumber evidence="8">3.1.26.5</ecNumber>
    </recommendedName>
    <alternativeName>
        <fullName evidence="8">Rpp21</fullName>
    </alternativeName>
</protein>
<evidence type="ECO:0000256" key="1">
    <source>
        <dbReference type="ARBA" id="ARBA00022490"/>
    </source>
</evidence>
<dbReference type="Gene3D" id="6.20.50.20">
    <property type="match status" value="1"/>
</dbReference>
<dbReference type="InterPro" id="IPR016432">
    <property type="entry name" value="RNP4"/>
</dbReference>
<sequence>MALNKKRLIKKIALERIYRLFEEAEKCFRTKFDFSRRYVELALKIARHCRVRMPKELKLKFCKYCKSFLKIGVNAKLRVTKNYLCLTCLECGKTRKLSLT</sequence>
<keyword evidence="5 8" id="KW-0255">Endonuclease</keyword>
<evidence type="ECO:0000256" key="4">
    <source>
        <dbReference type="ARBA" id="ARBA00022723"/>
    </source>
</evidence>
<dbReference type="Pfam" id="PF04032">
    <property type="entry name" value="Rpr2"/>
    <property type="match status" value="1"/>
</dbReference>
<evidence type="ECO:0000256" key="5">
    <source>
        <dbReference type="ARBA" id="ARBA00022759"/>
    </source>
</evidence>
<comment type="caution">
    <text evidence="9">The sequence shown here is derived from an EMBL/GenBank/DDBJ whole genome shotgun (WGS) entry which is preliminary data.</text>
</comment>
<organism evidence="9 10">
    <name type="scientific">Candidatus Iainarchaeum sp</name>
    <dbReference type="NCBI Taxonomy" id="3101447"/>
    <lineage>
        <taxon>Archaea</taxon>
        <taxon>Candidatus Iainarchaeota</taxon>
        <taxon>Candidatus Iainarchaeia</taxon>
        <taxon>Candidatus Iainarchaeales</taxon>
        <taxon>Candidatus Iainarchaeaceae</taxon>
        <taxon>Candidatus Iainarchaeum</taxon>
    </lineage>
</organism>
<evidence type="ECO:0000256" key="7">
    <source>
        <dbReference type="ARBA" id="ARBA00022833"/>
    </source>
</evidence>
<evidence type="ECO:0000313" key="9">
    <source>
        <dbReference type="EMBL" id="RLG70201.1"/>
    </source>
</evidence>
<name>A0A497JHM8_9ARCH</name>
<gene>
    <name evidence="8" type="primary">rnp4</name>
    <name evidence="9" type="ORF">DRO04_02210</name>
</gene>
<comment type="catalytic activity">
    <reaction evidence="8">
        <text>Endonucleolytic cleavage of RNA, removing 5'-extranucleotides from tRNA precursor.</text>
        <dbReference type="EC" id="3.1.26.5"/>
    </reaction>
</comment>
<keyword evidence="4 8" id="KW-0479">Metal-binding</keyword>
<comment type="subcellular location">
    <subcellularLocation>
        <location evidence="8">Cytoplasm</location>
    </subcellularLocation>
</comment>
<comment type="cofactor">
    <cofactor evidence="8">
        <name>Zn(2+)</name>
        <dbReference type="ChEBI" id="CHEBI:29105"/>
    </cofactor>
    <text evidence="8">Binds 1 zinc ion per subunit.</text>
</comment>
<dbReference type="Gene3D" id="1.20.5.420">
    <property type="entry name" value="Immunoglobulin FC, subunit C"/>
    <property type="match status" value="1"/>
</dbReference>
<accession>A0A497JHM8</accession>
<evidence type="ECO:0000256" key="3">
    <source>
        <dbReference type="ARBA" id="ARBA00022722"/>
    </source>
</evidence>
<feature type="binding site" evidence="8">
    <location>
        <position position="62"/>
    </location>
    <ligand>
        <name>Zn(2+)</name>
        <dbReference type="ChEBI" id="CHEBI:29105"/>
    </ligand>
</feature>
<dbReference type="GO" id="GO:0001682">
    <property type="term" value="P:tRNA 5'-leader removal"/>
    <property type="evidence" value="ECO:0007669"/>
    <property type="project" value="UniProtKB-UniRule"/>
</dbReference>
<keyword evidence="3 8" id="KW-0540">Nuclease</keyword>
<dbReference type="GO" id="GO:0030677">
    <property type="term" value="C:ribonuclease P complex"/>
    <property type="evidence" value="ECO:0007669"/>
    <property type="project" value="UniProtKB-UniRule"/>
</dbReference>
<keyword evidence="2 8" id="KW-0819">tRNA processing</keyword>
<dbReference type="EMBL" id="QMWP01000075">
    <property type="protein sequence ID" value="RLG70201.1"/>
    <property type="molecule type" value="Genomic_DNA"/>
</dbReference>
<comment type="similarity">
    <text evidence="8">Belongs to the eukaryotic/archaeal RNase P protein component 4 family.</text>
</comment>
<dbReference type="GO" id="GO:0004526">
    <property type="term" value="F:ribonuclease P activity"/>
    <property type="evidence" value="ECO:0007669"/>
    <property type="project" value="UniProtKB-UniRule"/>
</dbReference>
<evidence type="ECO:0000256" key="8">
    <source>
        <dbReference type="HAMAP-Rule" id="MF_00757"/>
    </source>
</evidence>
<dbReference type="AlphaFoldDB" id="A0A497JHM8"/>
<keyword evidence="6 8" id="KW-0378">Hydrolase</keyword>
<dbReference type="InterPro" id="IPR007175">
    <property type="entry name" value="Rpr2/Snm1/Rpp21"/>
</dbReference>
<keyword evidence="7 8" id="KW-0862">Zinc</keyword>
<dbReference type="HAMAP" id="MF_00757">
    <property type="entry name" value="RNase_P_4"/>
    <property type="match status" value="1"/>
</dbReference>
<dbReference type="Proteomes" id="UP000278031">
    <property type="component" value="Unassembled WGS sequence"/>
</dbReference>
<dbReference type="GO" id="GO:0008270">
    <property type="term" value="F:zinc ion binding"/>
    <property type="evidence" value="ECO:0007669"/>
    <property type="project" value="UniProtKB-UniRule"/>
</dbReference>
<proteinExistence type="inferred from homology"/>
<feature type="binding site" evidence="8">
    <location>
        <position position="88"/>
    </location>
    <ligand>
        <name>Zn(2+)</name>
        <dbReference type="ChEBI" id="CHEBI:29105"/>
    </ligand>
</feature>
<comment type="subunit">
    <text evidence="8">Consists of a catalytic RNA component and at least 4-5 protein subunits.</text>
</comment>